<sequence>MYKCTNCGVLACIEESPQSLPGNCPMISETLLAKSFSEYEKEENKDFHLKATEIEAAGYGQWPRVREIMEFAKSMNYRKIGIAFCLGLHKEAGTLNHILEEAGFETISVICKTGGVAKEKIGIKDALKVRPGTYETICNPVAQAKLLNERQCDFNIVVGLCVGHDSMFYKYSKAMVSTLITKDRVLAHNPAGALYCSEGYFKSKISDGNKGE</sequence>
<dbReference type="EMBL" id="SUMG01000001">
    <property type="protein sequence ID" value="NBG87120.1"/>
    <property type="molecule type" value="Genomic_DNA"/>
</dbReference>
<organism evidence="1 2">
    <name type="scientific">Isachenkonia alkalipeptolytica</name>
    <dbReference type="NCBI Taxonomy" id="2565777"/>
    <lineage>
        <taxon>Bacteria</taxon>
        <taxon>Bacillati</taxon>
        <taxon>Bacillota</taxon>
        <taxon>Clostridia</taxon>
        <taxon>Eubacteriales</taxon>
        <taxon>Clostridiaceae</taxon>
        <taxon>Isachenkonia</taxon>
    </lineage>
</organism>
<dbReference type="InterPro" id="IPR014997">
    <property type="entry name" value="DUF1847"/>
</dbReference>
<dbReference type="RefSeq" id="WP_160718420.1">
    <property type="nucleotide sequence ID" value="NZ_SUMG01000001.1"/>
</dbReference>
<dbReference type="Pfam" id="PF08901">
    <property type="entry name" value="DUF1847"/>
    <property type="match status" value="1"/>
</dbReference>
<reference evidence="1 2" key="1">
    <citation type="submission" date="2019-04" db="EMBL/GenBank/DDBJ databases">
        <title>Isachenkonia alkalipeptolytica gen. nov. sp. nov. a new anaerobic, alkiliphilic organothrophic bacterium capable to reduce synthesized ferrihydrite isolated from a soda lake.</title>
        <authorList>
            <person name="Toshchakov S.V."/>
            <person name="Zavarzina D.G."/>
            <person name="Zhilina T.N."/>
            <person name="Kostrikina N.A."/>
            <person name="Kublanov I.V."/>
        </authorList>
    </citation>
    <scope>NUCLEOTIDE SEQUENCE [LARGE SCALE GENOMIC DNA]</scope>
    <source>
        <strain evidence="1 2">Z-1701</strain>
    </source>
</reference>
<evidence type="ECO:0000313" key="2">
    <source>
        <dbReference type="Proteomes" id="UP000449710"/>
    </source>
</evidence>
<dbReference type="AlphaFoldDB" id="A0AA44BDH4"/>
<protein>
    <submittedName>
        <fullName evidence="1">DUF1847 domain-containing protein</fullName>
    </submittedName>
</protein>
<evidence type="ECO:0000313" key="1">
    <source>
        <dbReference type="EMBL" id="NBG87120.1"/>
    </source>
</evidence>
<keyword evidence="2" id="KW-1185">Reference proteome</keyword>
<accession>A0AA44BDH4</accession>
<comment type="caution">
    <text evidence="1">The sequence shown here is derived from an EMBL/GenBank/DDBJ whole genome shotgun (WGS) entry which is preliminary data.</text>
</comment>
<name>A0AA44BDH4_9CLOT</name>
<gene>
    <name evidence="1" type="ORF">ISALK_01265</name>
</gene>
<dbReference type="Proteomes" id="UP000449710">
    <property type="component" value="Unassembled WGS sequence"/>
</dbReference>
<proteinExistence type="predicted"/>